<dbReference type="EMBL" id="FWEW01000601">
    <property type="protein sequence ID" value="SLM35274.1"/>
    <property type="molecule type" value="Genomic_DNA"/>
</dbReference>
<dbReference type="AlphaFoldDB" id="A0A1W5CWL1"/>
<organism evidence="2 3">
    <name type="scientific">Lasallia pustulata</name>
    <dbReference type="NCBI Taxonomy" id="136370"/>
    <lineage>
        <taxon>Eukaryota</taxon>
        <taxon>Fungi</taxon>
        <taxon>Dikarya</taxon>
        <taxon>Ascomycota</taxon>
        <taxon>Pezizomycotina</taxon>
        <taxon>Lecanoromycetes</taxon>
        <taxon>OSLEUM clade</taxon>
        <taxon>Umbilicariomycetidae</taxon>
        <taxon>Umbilicariales</taxon>
        <taxon>Umbilicariaceae</taxon>
        <taxon>Lasallia</taxon>
    </lineage>
</organism>
<evidence type="ECO:0000256" key="1">
    <source>
        <dbReference type="SAM" id="MobiDB-lite"/>
    </source>
</evidence>
<evidence type="ECO:0000313" key="2">
    <source>
        <dbReference type="EMBL" id="SLM35274.1"/>
    </source>
</evidence>
<reference evidence="3" key="1">
    <citation type="submission" date="2017-03" db="EMBL/GenBank/DDBJ databases">
        <authorList>
            <person name="Sharma R."/>
            <person name="Thines M."/>
        </authorList>
    </citation>
    <scope>NUCLEOTIDE SEQUENCE [LARGE SCALE GENOMIC DNA]</scope>
</reference>
<name>A0A1W5CWL1_9LECA</name>
<proteinExistence type="predicted"/>
<evidence type="ECO:0000313" key="3">
    <source>
        <dbReference type="Proteomes" id="UP000192927"/>
    </source>
</evidence>
<feature type="region of interest" description="Disordered" evidence="1">
    <location>
        <begin position="263"/>
        <end position="289"/>
    </location>
</feature>
<feature type="compositionally biased region" description="Basic and acidic residues" evidence="1">
    <location>
        <begin position="263"/>
        <end position="274"/>
    </location>
</feature>
<accession>A0A1W5CWL1</accession>
<protein>
    <submittedName>
        <fullName evidence="2">Uncharacterized protein</fullName>
    </submittedName>
</protein>
<sequence>MENNKRVILAKAGDWDMWIATVRIRASNLRVWNIVTPDAEEKPQRLVEPERPSTTAIHTARAGGNVEAVKSAKEIYNLDKEVYKIDLTDFERQAKALSDLTTFLQDTISAHNITYLKNVEPHPWDILRALKKRLAPSDTAQKYEVIYAYRKMCKGPGNQNIETWLDEWDHVYTEALNIDLPEVKGNRPMEDFLMAVESKDPHFTSTYMMKLEDGEINDIYTLAERFRHRLRLKAIYQPNKSTTHTAFAAEATNTATASKLDASKLDASKSEASKLKASYKGNKKDKPDC</sequence>
<feature type="non-terminal residue" evidence="2">
    <location>
        <position position="289"/>
    </location>
</feature>
<dbReference type="Proteomes" id="UP000192927">
    <property type="component" value="Unassembled WGS sequence"/>
</dbReference>
<keyword evidence="3" id="KW-1185">Reference proteome</keyword>